<reference evidence="3" key="1">
    <citation type="submission" date="2020-11" db="EMBL/GenBank/DDBJ databases">
        <authorList>
            <consortium name="DOE Joint Genome Institute"/>
            <person name="Ahrendt S."/>
            <person name="Riley R."/>
            <person name="Andreopoulos W."/>
            <person name="Labutti K."/>
            <person name="Pangilinan J."/>
            <person name="Ruiz-Duenas F.J."/>
            <person name="Barrasa J.M."/>
            <person name="Sanchez-Garcia M."/>
            <person name="Camarero S."/>
            <person name="Miyauchi S."/>
            <person name="Serrano A."/>
            <person name="Linde D."/>
            <person name="Babiker R."/>
            <person name="Drula E."/>
            <person name="Ayuso-Fernandez I."/>
            <person name="Pacheco R."/>
            <person name="Padilla G."/>
            <person name="Ferreira P."/>
            <person name="Barriuso J."/>
            <person name="Kellner H."/>
            <person name="Castanera R."/>
            <person name="Alfaro M."/>
            <person name="Ramirez L."/>
            <person name="Pisabarro A.G."/>
            <person name="Kuo A."/>
            <person name="Tritt A."/>
            <person name="Lipzen A."/>
            <person name="He G."/>
            <person name="Yan M."/>
            <person name="Ng V."/>
            <person name="Cullen D."/>
            <person name="Martin F."/>
            <person name="Rosso M.-N."/>
            <person name="Henrissat B."/>
            <person name="Hibbett D."/>
            <person name="Martinez A.T."/>
            <person name="Grigoriev I.V."/>
        </authorList>
    </citation>
    <scope>NUCLEOTIDE SEQUENCE</scope>
    <source>
        <strain evidence="3">CIRM-BRFM 674</strain>
    </source>
</reference>
<keyword evidence="4" id="KW-1185">Reference proteome</keyword>
<comment type="caution">
    <text evidence="3">The sequence shown here is derived from an EMBL/GenBank/DDBJ whole genome shotgun (WGS) entry which is preliminary data.</text>
</comment>
<feature type="coiled-coil region" evidence="1">
    <location>
        <begin position="469"/>
        <end position="496"/>
    </location>
</feature>
<keyword evidence="1" id="KW-0175">Coiled coil</keyword>
<dbReference type="OrthoDB" id="3147752at2759"/>
<evidence type="ECO:0000256" key="2">
    <source>
        <dbReference type="SAM" id="MobiDB-lite"/>
    </source>
</evidence>
<feature type="region of interest" description="Disordered" evidence="2">
    <location>
        <begin position="237"/>
        <end position="256"/>
    </location>
</feature>
<protein>
    <submittedName>
        <fullName evidence="3">Uncharacterized protein</fullName>
    </submittedName>
</protein>
<feature type="compositionally biased region" description="Basic and acidic residues" evidence="2">
    <location>
        <begin position="177"/>
        <end position="196"/>
    </location>
</feature>
<feature type="compositionally biased region" description="Basic and acidic residues" evidence="2">
    <location>
        <begin position="375"/>
        <end position="392"/>
    </location>
</feature>
<name>A0A9P6CRC6_9AGAR</name>
<evidence type="ECO:0000256" key="1">
    <source>
        <dbReference type="SAM" id="Coils"/>
    </source>
</evidence>
<accession>A0A9P6CRC6</accession>
<feature type="compositionally biased region" description="Low complexity" evidence="2">
    <location>
        <begin position="126"/>
        <end position="136"/>
    </location>
</feature>
<proteinExistence type="predicted"/>
<dbReference type="Proteomes" id="UP000807469">
    <property type="component" value="Unassembled WGS sequence"/>
</dbReference>
<feature type="compositionally biased region" description="Basic and acidic residues" evidence="2">
    <location>
        <begin position="237"/>
        <end position="247"/>
    </location>
</feature>
<evidence type="ECO:0000313" key="3">
    <source>
        <dbReference type="EMBL" id="KAF9476871.1"/>
    </source>
</evidence>
<feature type="compositionally biased region" description="Basic and acidic residues" evidence="2">
    <location>
        <begin position="273"/>
        <end position="285"/>
    </location>
</feature>
<sequence>MEGLEWQRPVHLACSSKAAQPHTFSSVFFSHTQYPSHSSIHPLHIRYSTHPMSTLFSVSKFLGKGRSRSKRGLGKSGSLVSLPAEKDGTKNPSSKLSNVVASNPSPPPTSTPAAAEPKPDSIVELSSDTESASASSYYRTPLGENHPSNAPSKPDKSASDGKDEAAEESSYTVIPELEIKPVDEWTHLDAPKERQGDASPTEIIAVSAMKALEERLYKQKQELERLWEERDRAQTRIRDAEDARDQAQMHAQELDYELDRVQARAQEAEEERDQAQKHAQELEQEKDKARIFERDAKATQDRAQVLVQELENTLKSTKAELSFKSQTLGNLTATTKAMQSQIDALQNERDDLRNALAISETSAAEETRRLQKTLELERTEHEDETAELREQNRQSTNKLDAQDDRIRRLERKVDEAQEEAGEAYAHNRDLEQQLAQRAENVEDSTIDAEEKEELIMRLESGQEYMAAQLIHLQNTLNATERENRMLVDQLRQQASEANAGRGLNRPPPATGTRGYTDKSSISGVSMTRIDGAVRVIKLLNDEIYQTAASMTEQLESMAMRFVAAAGEAGGHHHRRALAANLKSLLGTELVTALALGASTTDDDNNSFFIRLQTALQGCLIASCTRIITSWYPIEWEYGSFLMALYERIRGTGES</sequence>
<feature type="region of interest" description="Disordered" evidence="2">
    <location>
        <begin position="263"/>
        <end position="285"/>
    </location>
</feature>
<dbReference type="EMBL" id="MU155279">
    <property type="protein sequence ID" value="KAF9476871.1"/>
    <property type="molecule type" value="Genomic_DNA"/>
</dbReference>
<evidence type="ECO:0000313" key="4">
    <source>
        <dbReference type="Proteomes" id="UP000807469"/>
    </source>
</evidence>
<gene>
    <name evidence="3" type="ORF">BDN70DRAFT_147295</name>
</gene>
<dbReference type="AlphaFoldDB" id="A0A9P6CRC6"/>
<feature type="region of interest" description="Disordered" evidence="2">
    <location>
        <begin position="65"/>
        <end position="201"/>
    </location>
</feature>
<feature type="region of interest" description="Disordered" evidence="2">
    <location>
        <begin position="496"/>
        <end position="518"/>
    </location>
</feature>
<feature type="compositionally biased region" description="Basic and acidic residues" evidence="2">
    <location>
        <begin position="153"/>
        <end position="164"/>
    </location>
</feature>
<feature type="region of interest" description="Disordered" evidence="2">
    <location>
        <begin position="375"/>
        <end position="405"/>
    </location>
</feature>
<organism evidence="3 4">
    <name type="scientific">Pholiota conissans</name>
    <dbReference type="NCBI Taxonomy" id="109636"/>
    <lineage>
        <taxon>Eukaryota</taxon>
        <taxon>Fungi</taxon>
        <taxon>Dikarya</taxon>
        <taxon>Basidiomycota</taxon>
        <taxon>Agaricomycotina</taxon>
        <taxon>Agaricomycetes</taxon>
        <taxon>Agaricomycetidae</taxon>
        <taxon>Agaricales</taxon>
        <taxon>Agaricineae</taxon>
        <taxon>Strophariaceae</taxon>
        <taxon>Pholiota</taxon>
    </lineage>
</organism>